<organism evidence="2 3">
    <name type="scientific">Haloplanus aerogenes</name>
    <dbReference type="NCBI Taxonomy" id="660522"/>
    <lineage>
        <taxon>Archaea</taxon>
        <taxon>Methanobacteriati</taxon>
        <taxon>Methanobacteriota</taxon>
        <taxon>Stenosarchaea group</taxon>
        <taxon>Halobacteria</taxon>
        <taxon>Halobacteriales</taxon>
        <taxon>Haloferacaceae</taxon>
        <taxon>Haloplanus</taxon>
    </lineage>
</organism>
<sequence>MTGRRRDKYVRSHDINTSRRDRIPMARTFTQKLSAELDPTAEGLVHLYAEFSLHSNLRSITLSFPDYLGAEELRGFSQSQRHQCEWDGATQNPWIRFRYDVNRTNAGGYEFVDTGSWALLKYPPINTSWKYTGGRVELDRQYDIRQDGIVSSDGSIVYLGPHREESFRAGGQRFRIAIPTNASLRASLADVCASLSFAAENLDVGGKNDEVIVVVAPSNINWGWGGLQSGVNGFWAVDSSYVDHANNTWIHEYVHTRQEWDRDQSTRWLIEGTTNYYAALLTFLDGRVSFSAFHRYLETDRHANSVLVDPGRWTSPNAYYTKGRRVTAALDAKIRRETGGSKTFEDVFRRINRVDGSLTHGKLKTAIRNVVGHGLEDWLATYVEQSRVPDVPTEEALFTGDTVSVPEPEPEVEETEPEEEDEVEIEIEVDDCPVCGAAVESDQQFCAACGTALFRQCPVCGRGVTDEPYCPECGTAIQEECDVCGHRQHSSEEYCPKCGTKFG</sequence>
<dbReference type="Gene3D" id="1.10.390.10">
    <property type="entry name" value="Neutral Protease Domain 2"/>
    <property type="match status" value="1"/>
</dbReference>
<dbReference type="Pfam" id="PF12773">
    <property type="entry name" value="DZR"/>
    <property type="match status" value="1"/>
</dbReference>
<feature type="domain" description="DZANK-type" evidence="1">
    <location>
        <begin position="432"/>
        <end position="465"/>
    </location>
</feature>
<dbReference type="InterPro" id="IPR025874">
    <property type="entry name" value="DZR"/>
</dbReference>
<evidence type="ECO:0000259" key="1">
    <source>
        <dbReference type="Pfam" id="PF12773"/>
    </source>
</evidence>
<name>A0A3G8QV20_9EURY</name>
<reference evidence="2 3" key="1">
    <citation type="submission" date="2018-07" db="EMBL/GenBank/DDBJ databases">
        <title>Genome sequences of Haloplanus aerogenes JCM 16430T.</title>
        <authorList>
            <person name="Kim Y.B."/>
            <person name="Roh S.W."/>
        </authorList>
    </citation>
    <scope>NUCLEOTIDE SEQUENCE [LARGE SCALE GENOMIC DNA]</scope>
    <source>
        <strain evidence="2 3">JCM 16430</strain>
    </source>
</reference>
<dbReference type="EMBL" id="CP034145">
    <property type="protein sequence ID" value="AZH24654.1"/>
    <property type="molecule type" value="Genomic_DNA"/>
</dbReference>
<protein>
    <recommendedName>
        <fullName evidence="1">DZANK-type domain-containing protein</fullName>
    </recommendedName>
</protein>
<dbReference type="Proteomes" id="UP000282007">
    <property type="component" value="Chromosome"/>
</dbReference>
<dbReference type="AlphaFoldDB" id="A0A3G8QV20"/>
<dbReference type="KEGG" id="haer:DU502_04310"/>
<gene>
    <name evidence="2" type="ORF">DU502_04310</name>
</gene>
<accession>A0A3G8QV20</accession>
<dbReference type="InterPro" id="IPR027268">
    <property type="entry name" value="Peptidase_M4/M1_CTD_sf"/>
</dbReference>
<keyword evidence="3" id="KW-1185">Reference proteome</keyword>
<evidence type="ECO:0000313" key="2">
    <source>
        <dbReference type="EMBL" id="AZH24654.1"/>
    </source>
</evidence>
<proteinExistence type="predicted"/>
<evidence type="ECO:0000313" key="3">
    <source>
        <dbReference type="Proteomes" id="UP000282007"/>
    </source>
</evidence>